<dbReference type="RefSeq" id="WP_348946741.1">
    <property type="nucleotide sequence ID" value="NZ_JBDZYD010000001.1"/>
</dbReference>
<name>A0ABV0L578_9PSEU</name>
<evidence type="ECO:0000256" key="1">
    <source>
        <dbReference type="SAM" id="Phobius"/>
    </source>
</evidence>
<protein>
    <submittedName>
        <fullName evidence="2">DUF485 domain-containing protein</fullName>
    </submittedName>
</protein>
<evidence type="ECO:0000313" key="2">
    <source>
        <dbReference type="EMBL" id="MEQ0557458.1"/>
    </source>
</evidence>
<accession>A0ABV0L578</accession>
<organism evidence="2 3">
    <name type="scientific">Amycolatopsis melonis</name>
    <dbReference type="NCBI Taxonomy" id="3156488"/>
    <lineage>
        <taxon>Bacteria</taxon>
        <taxon>Bacillati</taxon>
        <taxon>Actinomycetota</taxon>
        <taxon>Actinomycetes</taxon>
        <taxon>Pseudonocardiales</taxon>
        <taxon>Pseudonocardiaceae</taxon>
        <taxon>Amycolatopsis</taxon>
    </lineage>
</organism>
<feature type="transmembrane region" description="Helical" evidence="1">
    <location>
        <begin position="97"/>
        <end position="119"/>
    </location>
</feature>
<sequence length="145" mass="16312">MYDVARPAPGNALEETGQLPVLFSGDHPSGVQHGRPAARTGPDYRAIQASPEFTALRRRFRGFVFPMSFAFFAWYMTYVLLAAYAHDFMSRKVIGEVNVGIVLGIGQFASTALVTWLYLRYARRRIDPRVAELRARAGESGRTRR</sequence>
<dbReference type="EMBL" id="JBDZYD010000001">
    <property type="protein sequence ID" value="MEQ0557458.1"/>
    <property type="molecule type" value="Genomic_DNA"/>
</dbReference>
<dbReference type="PANTHER" id="PTHR38441">
    <property type="entry name" value="INTEGRAL MEMBRANE PROTEIN-RELATED"/>
    <property type="match status" value="1"/>
</dbReference>
<feature type="transmembrane region" description="Helical" evidence="1">
    <location>
        <begin position="63"/>
        <end position="85"/>
    </location>
</feature>
<dbReference type="Proteomes" id="UP001440984">
    <property type="component" value="Unassembled WGS sequence"/>
</dbReference>
<keyword evidence="1" id="KW-1133">Transmembrane helix</keyword>
<proteinExistence type="predicted"/>
<keyword evidence="1" id="KW-0472">Membrane</keyword>
<dbReference type="InterPro" id="IPR036259">
    <property type="entry name" value="MFS_trans_sf"/>
</dbReference>
<dbReference type="Pfam" id="PF04341">
    <property type="entry name" value="DUF485"/>
    <property type="match status" value="1"/>
</dbReference>
<keyword evidence="3" id="KW-1185">Reference proteome</keyword>
<gene>
    <name evidence="2" type="ORF">ABJI51_00150</name>
</gene>
<comment type="caution">
    <text evidence="2">The sequence shown here is derived from an EMBL/GenBank/DDBJ whole genome shotgun (WGS) entry which is preliminary data.</text>
</comment>
<dbReference type="PANTHER" id="PTHR38441:SF1">
    <property type="entry name" value="MEMBRANE PROTEIN"/>
    <property type="match status" value="1"/>
</dbReference>
<dbReference type="SUPFAM" id="SSF103473">
    <property type="entry name" value="MFS general substrate transporter"/>
    <property type="match status" value="1"/>
</dbReference>
<keyword evidence="1" id="KW-0812">Transmembrane</keyword>
<reference evidence="2 3" key="1">
    <citation type="submission" date="2024-05" db="EMBL/GenBank/DDBJ databases">
        <authorList>
            <person name="Zhao H."/>
            <person name="Xu Y."/>
            <person name="Lin S."/>
            <person name="Spain J.C."/>
            <person name="Zhou N.-Y."/>
        </authorList>
    </citation>
    <scope>NUCLEOTIDE SEQUENCE [LARGE SCALE GENOMIC DNA]</scope>
    <source>
        <strain evidence="2 3">NEAU-NG30</strain>
    </source>
</reference>
<evidence type="ECO:0000313" key="3">
    <source>
        <dbReference type="Proteomes" id="UP001440984"/>
    </source>
</evidence>
<dbReference type="InterPro" id="IPR007436">
    <property type="entry name" value="DUF485"/>
</dbReference>